<evidence type="ECO:0000259" key="3">
    <source>
        <dbReference type="Pfam" id="PF14607"/>
    </source>
</evidence>
<gene>
    <name evidence="4" type="ORF">K8352_10360</name>
</gene>
<dbReference type="EMBL" id="JAIRBC010000013">
    <property type="protein sequence ID" value="MCG2461150.1"/>
    <property type="molecule type" value="Genomic_DNA"/>
</dbReference>
<feature type="domain" description="SGNH hydrolase-type esterase N-terminal" evidence="3">
    <location>
        <begin position="26"/>
        <end position="171"/>
    </location>
</feature>
<dbReference type="InterPro" id="IPR013830">
    <property type="entry name" value="SGNH_hydro"/>
</dbReference>
<feature type="domain" description="SGNH hydrolase-type esterase" evidence="2">
    <location>
        <begin position="180"/>
        <end position="361"/>
    </location>
</feature>
<keyword evidence="5" id="KW-1185">Reference proteome</keyword>
<evidence type="ECO:0000259" key="2">
    <source>
        <dbReference type="Pfam" id="PF14606"/>
    </source>
</evidence>
<reference evidence="4" key="1">
    <citation type="submission" date="2023-02" db="EMBL/GenBank/DDBJ databases">
        <title>Genome of Flavobacteriaceae gen. nov. sp. strain F89.</title>
        <authorList>
            <person name="Wang Y."/>
        </authorList>
    </citation>
    <scope>NUCLEOTIDE SEQUENCE</scope>
    <source>
        <strain evidence="4">F89</strain>
    </source>
</reference>
<dbReference type="Pfam" id="PF14607">
    <property type="entry name" value="GxDLY"/>
    <property type="match status" value="1"/>
</dbReference>
<dbReference type="Gene3D" id="3.40.50.1110">
    <property type="entry name" value="SGNH hydrolase"/>
    <property type="match status" value="1"/>
</dbReference>
<feature type="signal peptide" evidence="1">
    <location>
        <begin position="1"/>
        <end position="20"/>
    </location>
</feature>
<dbReference type="SUPFAM" id="SSF52266">
    <property type="entry name" value="SGNH hydrolase"/>
    <property type="match status" value="1"/>
</dbReference>
<evidence type="ECO:0000313" key="4">
    <source>
        <dbReference type="EMBL" id="MCG2461150.1"/>
    </source>
</evidence>
<dbReference type="Proteomes" id="UP001200642">
    <property type="component" value="Unassembled WGS sequence"/>
</dbReference>
<dbReference type="InterPro" id="IPR036514">
    <property type="entry name" value="SGNH_hydro_sf"/>
</dbReference>
<dbReference type="InterPro" id="IPR032740">
    <property type="entry name" value="GxDLY"/>
</dbReference>
<feature type="chain" id="PRO_5042143515" evidence="1">
    <location>
        <begin position="21"/>
        <end position="366"/>
    </location>
</feature>
<evidence type="ECO:0000256" key="1">
    <source>
        <dbReference type="SAM" id="SignalP"/>
    </source>
</evidence>
<comment type="caution">
    <text evidence="4">The sequence shown here is derived from an EMBL/GenBank/DDBJ whole genome shotgun (WGS) entry which is preliminary data.</text>
</comment>
<keyword evidence="4" id="KW-0378">Hydrolase</keyword>
<keyword evidence="1" id="KW-0732">Signal</keyword>
<sequence>MYIFRRISVCLLFFVFYSNAQQETLKWHTEKNFSVQGKIQGDRTLPYRRFPAEMRSKVREPVWNLSTNSAGLYIDFYTNSPTIEVKYQVKGELAFPHMPATGVSGVDLYVLDKEEKWLWARGNYHFGDTISYKYRGFKADLADKLNYFRLYLPLYNSVKWLKIGIDSDTTFSKVDTDGKQKPIVVYGTSIAQGACASRAGMAWSNILERKLHRQVVNLGFSGNGRLEPEIIDFISDMNASVYVLDCMANFGSGKELGPEEAKRRLKQAVKDIRKKHPDTPILIVEHAGYSNGEVQPGRLHTYTVLNVATLEVFNELIHEKIPAIYLLKKEAIGLGIDSFVDGTHPNDFGMLQYAEAYYTKINEIEN</sequence>
<dbReference type="AlphaFoldDB" id="A0AAE3EU41"/>
<protein>
    <submittedName>
        <fullName evidence="4">SGNH/GDSL hydrolase family protein</fullName>
    </submittedName>
</protein>
<evidence type="ECO:0000313" key="5">
    <source>
        <dbReference type="Proteomes" id="UP001200642"/>
    </source>
</evidence>
<dbReference type="RefSeq" id="WP_317902297.1">
    <property type="nucleotide sequence ID" value="NZ_JAIRBC010000013.1"/>
</dbReference>
<dbReference type="Pfam" id="PF14606">
    <property type="entry name" value="Lipase_GDSL_3"/>
    <property type="match status" value="1"/>
</dbReference>
<dbReference type="GO" id="GO:0016788">
    <property type="term" value="F:hydrolase activity, acting on ester bonds"/>
    <property type="evidence" value="ECO:0007669"/>
    <property type="project" value="UniProtKB-ARBA"/>
</dbReference>
<name>A0AAE3EU41_9FLAO</name>
<accession>A0AAE3EU41</accession>
<proteinExistence type="predicted"/>
<organism evidence="4 5">
    <name type="scientific">Cerina litoralis</name>
    <dbReference type="NCBI Taxonomy" id="2874477"/>
    <lineage>
        <taxon>Bacteria</taxon>
        <taxon>Pseudomonadati</taxon>
        <taxon>Bacteroidota</taxon>
        <taxon>Flavobacteriia</taxon>
        <taxon>Flavobacteriales</taxon>
        <taxon>Flavobacteriaceae</taxon>
        <taxon>Cerina</taxon>
    </lineage>
</organism>
<dbReference type="Gene3D" id="2.60.120.260">
    <property type="entry name" value="Galactose-binding domain-like"/>
    <property type="match status" value="1"/>
</dbReference>